<dbReference type="PANTHER" id="PTHR48111">
    <property type="entry name" value="REGULATOR OF RPOS"/>
    <property type="match status" value="1"/>
</dbReference>
<dbReference type="SUPFAM" id="SSF46894">
    <property type="entry name" value="C-terminal effector domain of the bipartite response regulators"/>
    <property type="match status" value="1"/>
</dbReference>
<dbReference type="InterPro" id="IPR036388">
    <property type="entry name" value="WH-like_DNA-bd_sf"/>
</dbReference>
<reference evidence="10" key="1">
    <citation type="submission" date="2021-11" db="EMBL/GenBank/DDBJ databases">
        <authorList>
            <person name="Rodrigo-Torres L."/>
            <person name="Arahal R. D."/>
            <person name="Lucena T."/>
        </authorList>
    </citation>
    <scope>NUCLEOTIDE SEQUENCE</scope>
    <source>
        <strain evidence="10">CECT 7928</strain>
    </source>
</reference>
<dbReference type="PROSITE" id="PS51755">
    <property type="entry name" value="OMPR_PHOB"/>
    <property type="match status" value="1"/>
</dbReference>
<evidence type="ECO:0000259" key="8">
    <source>
        <dbReference type="PROSITE" id="PS50110"/>
    </source>
</evidence>
<dbReference type="RefSeq" id="WP_237359817.1">
    <property type="nucleotide sequence ID" value="NZ_CAKLDM010000001.1"/>
</dbReference>
<feature type="modified residue" description="4-aspartylphosphate" evidence="6">
    <location>
        <position position="53"/>
    </location>
</feature>
<evidence type="ECO:0000256" key="4">
    <source>
        <dbReference type="ARBA" id="ARBA00023125"/>
    </source>
</evidence>
<dbReference type="EMBL" id="CAKLDM010000001">
    <property type="protein sequence ID" value="CAH0536409.1"/>
    <property type="molecule type" value="Genomic_DNA"/>
</dbReference>
<keyword evidence="5" id="KW-0804">Transcription</keyword>
<dbReference type="Pfam" id="PF00072">
    <property type="entry name" value="Response_reg"/>
    <property type="match status" value="1"/>
</dbReference>
<keyword evidence="1 6" id="KW-0597">Phosphoprotein</keyword>
<keyword evidence="2" id="KW-0902">Two-component regulatory system</keyword>
<evidence type="ECO:0000259" key="9">
    <source>
        <dbReference type="PROSITE" id="PS51755"/>
    </source>
</evidence>
<evidence type="ECO:0000313" key="11">
    <source>
        <dbReference type="Proteomes" id="UP000838748"/>
    </source>
</evidence>
<feature type="domain" description="OmpR/PhoB-type" evidence="9">
    <location>
        <begin position="125"/>
        <end position="222"/>
    </location>
</feature>
<dbReference type="PROSITE" id="PS50110">
    <property type="entry name" value="RESPONSE_REGULATORY"/>
    <property type="match status" value="1"/>
</dbReference>
<evidence type="ECO:0000256" key="1">
    <source>
        <dbReference type="ARBA" id="ARBA00022553"/>
    </source>
</evidence>
<dbReference type="Pfam" id="PF00486">
    <property type="entry name" value="Trans_reg_C"/>
    <property type="match status" value="1"/>
</dbReference>
<sequence>MSSSVLLVEDDMDLAATVVDYLELVGICCDHAANGTEGLSLLDKYEFDVIILDINMPKLDGLTVCKRLREQGSNIPIIMLTARDTLDDKLLGFEAGADDYLVKPFELRELTARLNVLSKRNSGQSNKLSMFGVEADFSQKTVKREGQLIHLSPIGWKLLEVLMRKSPNVVSREKLYSSVWGDECPNSNSLKVHLFKLRKQIDSDFDNKLINTIAGQGFAFREEANEKPGD</sequence>
<proteinExistence type="predicted"/>
<keyword evidence="3" id="KW-0805">Transcription regulation</keyword>
<dbReference type="CDD" id="cd17574">
    <property type="entry name" value="REC_OmpR"/>
    <property type="match status" value="1"/>
</dbReference>
<dbReference type="InterPro" id="IPR016032">
    <property type="entry name" value="Sig_transdc_resp-reg_C-effctor"/>
</dbReference>
<feature type="domain" description="Response regulatory" evidence="8">
    <location>
        <begin position="4"/>
        <end position="118"/>
    </location>
</feature>
<dbReference type="SUPFAM" id="SSF52172">
    <property type="entry name" value="CheY-like"/>
    <property type="match status" value="1"/>
</dbReference>
<dbReference type="InterPro" id="IPR001867">
    <property type="entry name" value="OmpR/PhoB-type_DNA-bd"/>
</dbReference>
<dbReference type="PANTHER" id="PTHR48111:SF22">
    <property type="entry name" value="REGULATOR OF RPOS"/>
    <property type="match status" value="1"/>
</dbReference>
<dbReference type="Proteomes" id="UP000838748">
    <property type="component" value="Unassembled WGS sequence"/>
</dbReference>
<accession>A0ABM8ZZN9</accession>
<keyword evidence="4 7" id="KW-0238">DNA-binding</keyword>
<evidence type="ECO:0000256" key="6">
    <source>
        <dbReference type="PROSITE-ProRule" id="PRU00169"/>
    </source>
</evidence>
<dbReference type="Gene3D" id="3.40.50.2300">
    <property type="match status" value="1"/>
</dbReference>
<dbReference type="InterPro" id="IPR011006">
    <property type="entry name" value="CheY-like_superfamily"/>
</dbReference>
<gene>
    <name evidence="10" type="primary">mprA_1</name>
    <name evidence="10" type="ORF">VMF7928_00408</name>
</gene>
<comment type="caution">
    <text evidence="10">The sequence shown here is derived from an EMBL/GenBank/DDBJ whole genome shotgun (WGS) entry which is preliminary data.</text>
</comment>
<evidence type="ECO:0000256" key="2">
    <source>
        <dbReference type="ARBA" id="ARBA00023012"/>
    </source>
</evidence>
<organism evidence="10 11">
    <name type="scientific">Vibrio marisflavi CECT 7928</name>
    <dbReference type="NCBI Taxonomy" id="634439"/>
    <lineage>
        <taxon>Bacteria</taxon>
        <taxon>Pseudomonadati</taxon>
        <taxon>Pseudomonadota</taxon>
        <taxon>Gammaproteobacteria</taxon>
        <taxon>Vibrionales</taxon>
        <taxon>Vibrionaceae</taxon>
        <taxon>Vibrio</taxon>
    </lineage>
</organism>
<dbReference type="SMART" id="SM00448">
    <property type="entry name" value="REC"/>
    <property type="match status" value="1"/>
</dbReference>
<dbReference type="Gene3D" id="1.10.10.10">
    <property type="entry name" value="Winged helix-like DNA-binding domain superfamily/Winged helix DNA-binding domain"/>
    <property type="match status" value="1"/>
</dbReference>
<evidence type="ECO:0000256" key="7">
    <source>
        <dbReference type="PROSITE-ProRule" id="PRU01091"/>
    </source>
</evidence>
<evidence type="ECO:0000256" key="3">
    <source>
        <dbReference type="ARBA" id="ARBA00023015"/>
    </source>
</evidence>
<evidence type="ECO:0000313" key="10">
    <source>
        <dbReference type="EMBL" id="CAH0536409.1"/>
    </source>
</evidence>
<protein>
    <submittedName>
        <fullName evidence="10">Response regulator MprA</fullName>
    </submittedName>
</protein>
<dbReference type="Gene3D" id="6.10.250.690">
    <property type="match status" value="1"/>
</dbReference>
<feature type="DNA-binding region" description="OmpR/PhoB-type" evidence="7">
    <location>
        <begin position="125"/>
        <end position="222"/>
    </location>
</feature>
<dbReference type="InterPro" id="IPR001789">
    <property type="entry name" value="Sig_transdc_resp-reg_receiver"/>
</dbReference>
<dbReference type="InterPro" id="IPR039420">
    <property type="entry name" value="WalR-like"/>
</dbReference>
<evidence type="ECO:0000256" key="5">
    <source>
        <dbReference type="ARBA" id="ARBA00023163"/>
    </source>
</evidence>
<name>A0ABM8ZZN9_9VIBR</name>
<dbReference type="CDD" id="cd00383">
    <property type="entry name" value="trans_reg_C"/>
    <property type="match status" value="1"/>
</dbReference>
<keyword evidence="11" id="KW-1185">Reference proteome</keyword>
<dbReference type="SMART" id="SM00862">
    <property type="entry name" value="Trans_reg_C"/>
    <property type="match status" value="1"/>
</dbReference>